<keyword evidence="2" id="KW-1185">Reference proteome</keyword>
<accession>A0A179HZ18</accession>
<evidence type="ECO:0000313" key="2">
    <source>
        <dbReference type="Proteomes" id="UP000243081"/>
    </source>
</evidence>
<dbReference type="EMBL" id="LUKN01004701">
    <property type="protein sequence ID" value="OAQ95667.1"/>
    <property type="molecule type" value="Genomic_DNA"/>
</dbReference>
<evidence type="ECO:0000313" key="1">
    <source>
        <dbReference type="EMBL" id="OAQ95667.1"/>
    </source>
</evidence>
<organism evidence="1 2">
    <name type="scientific">Cordyceps confragosa</name>
    <name type="common">Lecanicillium lecanii</name>
    <dbReference type="NCBI Taxonomy" id="2714763"/>
    <lineage>
        <taxon>Eukaryota</taxon>
        <taxon>Fungi</taxon>
        <taxon>Dikarya</taxon>
        <taxon>Ascomycota</taxon>
        <taxon>Pezizomycotina</taxon>
        <taxon>Sordariomycetes</taxon>
        <taxon>Hypocreomycetidae</taxon>
        <taxon>Hypocreales</taxon>
        <taxon>Cordycipitaceae</taxon>
        <taxon>Akanthomyces</taxon>
    </lineage>
</organism>
<comment type="caution">
    <text evidence="1">The sequence shown here is derived from an EMBL/GenBank/DDBJ whole genome shotgun (WGS) entry which is preliminary data.</text>
</comment>
<name>A0A179HZ18_CORDF</name>
<reference evidence="1 2" key="1">
    <citation type="submission" date="2016-03" db="EMBL/GenBank/DDBJ databases">
        <title>Fine-scale spatial genetic structure of a fungal parasite of coffee scale insects.</title>
        <authorList>
            <person name="Jackson D."/>
            <person name="Zemenick K.A."/>
            <person name="Malloure B."/>
            <person name="Quandt C.A."/>
            <person name="James T.Y."/>
        </authorList>
    </citation>
    <scope>NUCLEOTIDE SEQUENCE [LARGE SCALE GENOMIC DNA]</scope>
    <source>
        <strain evidence="1 2">UM487</strain>
    </source>
</reference>
<dbReference type="OrthoDB" id="3513679at2759"/>
<gene>
    <name evidence="1" type="ORF">LLEC1_07679</name>
</gene>
<protein>
    <submittedName>
        <fullName evidence="1">Uncharacterized protein</fullName>
    </submittedName>
</protein>
<dbReference type="AlphaFoldDB" id="A0A179HZ18"/>
<sequence length="379" mass="42984">MASPIGSRIPSESLLMPSDKLLHALRGVQESNTSIAYEKIHFSNSSELRLEDAIDAYNRTAPVYVLRDLPEQAPSLFRATGGGEAQLLLAQLYGFTWDRWFRPYRSEIDRRQFLTKPIVPPATTLPTKTCSLATVDWVKKLHANFCTRAERIKAIEMSDTDTLRDKIWMDRNLYFMQPLFFAVVIILRSGVYDFESTSDIGTIPVVIASTSIEQDLSAPIDFSLIPEAEWLDKACDSDGRTHAVETTLRAAIDFLILLEKREARAFGLKPGPVESTRSIADEDNNDPIARAARELGWDDNTMGPLQGPSPAWVDAAKYHTWTGRGLLARKKFDNMLRHYRRAANYERDFLRQHNQEWLSLIKQQSRSVTSVSESEKKST</sequence>
<proteinExistence type="predicted"/>
<dbReference type="Proteomes" id="UP000243081">
    <property type="component" value="Unassembled WGS sequence"/>
</dbReference>